<feature type="compositionally biased region" description="Low complexity" evidence="1">
    <location>
        <begin position="100"/>
        <end position="116"/>
    </location>
</feature>
<sequence length="116" mass="12625">MAGVKGVKTNQGHKCQPLLVTLGPLTYEVTKPIIEQVSPLFCLFPCTSLRGAHRSSSIPLFYTTLREEQGVQLTLSDSSFHETLNGGEVQLAGHLSNETSSQSKLYQPSSSKMRSS</sequence>
<evidence type="ECO:0000313" key="3">
    <source>
        <dbReference type="Proteomes" id="UP001153269"/>
    </source>
</evidence>
<organism evidence="2 3">
    <name type="scientific">Pleuronectes platessa</name>
    <name type="common">European plaice</name>
    <dbReference type="NCBI Taxonomy" id="8262"/>
    <lineage>
        <taxon>Eukaryota</taxon>
        <taxon>Metazoa</taxon>
        <taxon>Chordata</taxon>
        <taxon>Craniata</taxon>
        <taxon>Vertebrata</taxon>
        <taxon>Euteleostomi</taxon>
        <taxon>Actinopterygii</taxon>
        <taxon>Neopterygii</taxon>
        <taxon>Teleostei</taxon>
        <taxon>Neoteleostei</taxon>
        <taxon>Acanthomorphata</taxon>
        <taxon>Carangaria</taxon>
        <taxon>Pleuronectiformes</taxon>
        <taxon>Pleuronectoidei</taxon>
        <taxon>Pleuronectidae</taxon>
        <taxon>Pleuronectes</taxon>
    </lineage>
</organism>
<evidence type="ECO:0000313" key="2">
    <source>
        <dbReference type="EMBL" id="CAB1425461.1"/>
    </source>
</evidence>
<dbReference type="AlphaFoldDB" id="A0A9N7YH85"/>
<protein>
    <submittedName>
        <fullName evidence="2">Uncharacterized protein</fullName>
    </submittedName>
</protein>
<accession>A0A9N7YH85</accession>
<dbReference type="Proteomes" id="UP001153269">
    <property type="component" value="Unassembled WGS sequence"/>
</dbReference>
<feature type="region of interest" description="Disordered" evidence="1">
    <location>
        <begin position="96"/>
        <end position="116"/>
    </location>
</feature>
<name>A0A9N7YH85_PLEPL</name>
<proteinExistence type="predicted"/>
<dbReference type="EMBL" id="CADEAL010000806">
    <property type="protein sequence ID" value="CAB1425461.1"/>
    <property type="molecule type" value="Genomic_DNA"/>
</dbReference>
<comment type="caution">
    <text evidence="2">The sequence shown here is derived from an EMBL/GenBank/DDBJ whole genome shotgun (WGS) entry which is preliminary data.</text>
</comment>
<evidence type="ECO:0000256" key="1">
    <source>
        <dbReference type="SAM" id="MobiDB-lite"/>
    </source>
</evidence>
<keyword evidence="3" id="KW-1185">Reference proteome</keyword>
<gene>
    <name evidence="2" type="ORF">PLEPLA_LOCUS13391</name>
</gene>
<reference evidence="2" key="1">
    <citation type="submission" date="2020-03" db="EMBL/GenBank/DDBJ databases">
        <authorList>
            <person name="Weist P."/>
        </authorList>
    </citation>
    <scope>NUCLEOTIDE SEQUENCE</scope>
</reference>